<evidence type="ECO:0000313" key="4">
    <source>
        <dbReference type="Proteomes" id="UP001210865"/>
    </source>
</evidence>
<gene>
    <name evidence="3" type="ORF">PBT88_07745</name>
</gene>
<protein>
    <submittedName>
        <fullName evidence="3">Sugar dehydrogenase complex small subunit</fullName>
    </submittedName>
</protein>
<keyword evidence="2" id="KW-0812">Transmembrane</keyword>
<accession>A0ABY7NTV4</accession>
<sequence>MQLTGVRHWRPLASLKRRDLLLGIGTTAFLAGSGIGVEALLADPGSGAPPAAFLETSRFVTGSALSDEAAIARAWSQLVALDAGFPQAVGRLNAAVHGAGLRNMAEYMASPLAKDADLFKTATTIVSAFYLGYTGTFVDHSVKDDTGFVTFAGALMWRPTIDATVIPTYSRGGTDFWIDPPEGTPTPKGAASVSQWQGSTPASHSPQKA</sequence>
<dbReference type="RefSeq" id="WP_270078621.1">
    <property type="nucleotide sequence ID" value="NZ_CP115174.1"/>
</dbReference>
<proteinExistence type="predicted"/>
<keyword evidence="2" id="KW-0472">Membrane</keyword>
<feature type="transmembrane region" description="Helical" evidence="2">
    <location>
        <begin position="20"/>
        <end position="41"/>
    </location>
</feature>
<feature type="compositionally biased region" description="Polar residues" evidence="1">
    <location>
        <begin position="192"/>
        <end position="209"/>
    </location>
</feature>
<dbReference type="EMBL" id="CP115174">
    <property type="protein sequence ID" value="WBO23992.1"/>
    <property type="molecule type" value="Genomic_DNA"/>
</dbReference>
<keyword evidence="4" id="KW-1185">Reference proteome</keyword>
<evidence type="ECO:0000256" key="2">
    <source>
        <dbReference type="SAM" id="Phobius"/>
    </source>
</evidence>
<dbReference type="Proteomes" id="UP001210865">
    <property type="component" value="Chromosome"/>
</dbReference>
<evidence type="ECO:0000256" key="1">
    <source>
        <dbReference type="SAM" id="MobiDB-lite"/>
    </source>
</evidence>
<evidence type="ECO:0000313" key="3">
    <source>
        <dbReference type="EMBL" id="WBO23992.1"/>
    </source>
</evidence>
<organism evidence="3 4">
    <name type="scientific">Sphingomonas abietis</name>
    <dbReference type="NCBI Taxonomy" id="3012344"/>
    <lineage>
        <taxon>Bacteria</taxon>
        <taxon>Pseudomonadati</taxon>
        <taxon>Pseudomonadota</taxon>
        <taxon>Alphaproteobacteria</taxon>
        <taxon>Sphingomonadales</taxon>
        <taxon>Sphingomonadaceae</taxon>
        <taxon>Sphingomonas</taxon>
    </lineage>
</organism>
<reference evidence="3 4" key="1">
    <citation type="submission" date="2022-12" db="EMBL/GenBank/DDBJ databases">
        <title>Sphingomonas abieness sp. nov., an endophytic bacterium isolated from Abies koreana.</title>
        <authorList>
            <person name="Jiang L."/>
            <person name="Lee J."/>
        </authorList>
    </citation>
    <scope>NUCLEOTIDE SEQUENCE [LARGE SCALE GENOMIC DNA]</scope>
    <source>
        <strain evidence="4">PAMB 00755</strain>
    </source>
</reference>
<dbReference type="InterPro" id="IPR024651">
    <property type="entry name" value="FAD-SLDH_ssu"/>
</dbReference>
<name>A0ABY7NTV4_9SPHN</name>
<dbReference type="Pfam" id="PF12318">
    <property type="entry name" value="FAD-SLDH"/>
    <property type="match status" value="1"/>
</dbReference>
<keyword evidence="2" id="KW-1133">Transmembrane helix</keyword>
<feature type="region of interest" description="Disordered" evidence="1">
    <location>
        <begin position="178"/>
        <end position="209"/>
    </location>
</feature>